<keyword evidence="3" id="KW-0804">Transcription</keyword>
<dbReference type="InterPro" id="IPR036388">
    <property type="entry name" value="WH-like_DNA-bd_sf"/>
</dbReference>
<reference evidence="6" key="1">
    <citation type="submission" date="2015-07" db="EMBL/GenBank/DDBJ databases">
        <title>Draft genome sequence of the purine-degrading Gottschalkia purinilyticum DSM 1384 (formerly Clostridium purinilyticum).</title>
        <authorList>
            <person name="Poehlein A."/>
            <person name="Schiel-Bengelsdorf B."/>
            <person name="Bengelsdorf F.R."/>
            <person name="Daniel R."/>
            <person name="Duerre P."/>
        </authorList>
    </citation>
    <scope>NUCLEOTIDE SEQUENCE [LARGE SCALE GENOMIC DNA]</scope>
    <source>
        <strain evidence="6">DSM 1384</strain>
    </source>
</reference>
<accession>A0A0L0W9U3</accession>
<dbReference type="OrthoDB" id="1137593at2"/>
<evidence type="ECO:0000256" key="1">
    <source>
        <dbReference type="ARBA" id="ARBA00023015"/>
    </source>
</evidence>
<dbReference type="RefSeq" id="WP_050355404.1">
    <property type="nucleotide sequence ID" value="NZ_LGSS01000008.1"/>
</dbReference>
<dbReference type="STRING" id="1503.CLPU_8c00690"/>
<evidence type="ECO:0000259" key="4">
    <source>
        <dbReference type="PROSITE" id="PS50043"/>
    </source>
</evidence>
<keyword evidence="6" id="KW-1185">Reference proteome</keyword>
<dbReference type="Pfam" id="PF25873">
    <property type="entry name" value="WHD_MalT"/>
    <property type="match status" value="1"/>
</dbReference>
<keyword evidence="1" id="KW-0805">Transcription regulation</keyword>
<dbReference type="Gene3D" id="3.40.50.300">
    <property type="entry name" value="P-loop containing nucleotide triphosphate hydrolases"/>
    <property type="match status" value="1"/>
</dbReference>
<dbReference type="PROSITE" id="PS50043">
    <property type="entry name" value="HTH_LUXR_2"/>
    <property type="match status" value="1"/>
</dbReference>
<dbReference type="GO" id="GO:0003677">
    <property type="term" value="F:DNA binding"/>
    <property type="evidence" value="ECO:0007669"/>
    <property type="project" value="UniProtKB-KW"/>
</dbReference>
<dbReference type="PRINTS" id="PR00038">
    <property type="entry name" value="HTHLUXR"/>
</dbReference>
<dbReference type="InterPro" id="IPR002182">
    <property type="entry name" value="NB-ARC"/>
</dbReference>
<dbReference type="EMBL" id="LGSS01000008">
    <property type="protein sequence ID" value="KNF08304.1"/>
    <property type="molecule type" value="Genomic_DNA"/>
</dbReference>
<dbReference type="SUPFAM" id="SSF52540">
    <property type="entry name" value="P-loop containing nucleoside triphosphate hydrolases"/>
    <property type="match status" value="1"/>
</dbReference>
<dbReference type="InterPro" id="IPR011990">
    <property type="entry name" value="TPR-like_helical_dom_sf"/>
</dbReference>
<gene>
    <name evidence="5" type="ORF">CLPU_8c00690</name>
</gene>
<evidence type="ECO:0000313" key="5">
    <source>
        <dbReference type="EMBL" id="KNF08304.1"/>
    </source>
</evidence>
<sequence>MKSNLKFISTKLKMPSPRKNYIIREELFKKLENIFNYKVTMISGMAGSGKTTLLTSFIKEKEFTNFRWVTLDDDNNNVFSFWYYFLEAVQGILGDQSKDIIDLFEKIVHKEDIENIVTILINQLQINEDIFIILDDFQYIKDEYLIKTIELFIKYSSEKIHLIILTREESKIYLGHLTISGSLLEISERELKLSSDEAMSFLKGTLNLNLESTLINKMEKISEGWIGGLQLIALASSNNKNWIKDIKVLNKYVVEYLSNEILQSLKEEEKNFLIRTSILRYFNEEICNNLLDKNNCGEIIDVLLSKNLFLITIDEDKHLYRYHNIFGRFLRLQFSSLDENIRRDIHLKASEIYERIGDLDESIRHVLDIENYKQAIRIIEKMGQNPKGWEYLHRIPLEYIKHNRDITLQKIFYHFCNMEFEQGKHMLDVLKNQIEDEKVLRILQFSMLFIEDKYLDEDTISLQDIEELNLSNVTKSIVYLEMSVFLSMRSKYKEALELINKTIEIEKHIENPYIRFFMLTLKAQIKEELGDLNESEVIYKENFKLIEKHAFLYPLSANNYIAATGVYLKNLNLDKAEEFLNKGKFVMHKSYISLNRGYMHNLMELYILRGSRKEALELINELVELDTHENSMYVASILKYLLILDNMDNELLKKFIDMYKSNNGKSIRLEDHLLYARILLSENRNEEALELIDTILYITRKDKIKVALIEGLFLKINILEKDFQYNKREIINLLREAVYYSYENNIKFSYILVGDKVKSWINLLKSERKEDLSTPEINFLNEIMLILNKDCEEKILSNREIEVLDEIVTGASNKEIGERLNISISTVKTHIINIYSKLQVSNRVEAIEKARKKGIITS</sequence>
<dbReference type="SMART" id="SM00421">
    <property type="entry name" value="HTH_LUXR"/>
    <property type="match status" value="1"/>
</dbReference>
<dbReference type="SUPFAM" id="SSF46894">
    <property type="entry name" value="C-terminal effector domain of the bipartite response regulators"/>
    <property type="match status" value="1"/>
</dbReference>
<dbReference type="PANTHER" id="PTHR44688:SF16">
    <property type="entry name" value="DNA-BINDING TRANSCRIPTIONAL ACTIVATOR DEVR_DOSR"/>
    <property type="match status" value="1"/>
</dbReference>
<dbReference type="Gene3D" id="1.25.40.10">
    <property type="entry name" value="Tetratricopeptide repeat domain"/>
    <property type="match status" value="1"/>
</dbReference>
<dbReference type="AlphaFoldDB" id="A0A0L0W9U3"/>
<name>A0A0L0W9U3_GOTPU</name>
<evidence type="ECO:0000256" key="2">
    <source>
        <dbReference type="ARBA" id="ARBA00023125"/>
    </source>
</evidence>
<dbReference type="InterPro" id="IPR000792">
    <property type="entry name" value="Tscrpt_reg_LuxR_C"/>
</dbReference>
<dbReference type="InterPro" id="IPR027417">
    <property type="entry name" value="P-loop_NTPase"/>
</dbReference>
<dbReference type="InterPro" id="IPR059106">
    <property type="entry name" value="WHD_MalT"/>
</dbReference>
<dbReference type="Gene3D" id="1.10.10.10">
    <property type="entry name" value="Winged helix-like DNA-binding domain superfamily/Winged helix DNA-binding domain"/>
    <property type="match status" value="1"/>
</dbReference>
<feature type="domain" description="HTH luxR-type" evidence="4">
    <location>
        <begin position="789"/>
        <end position="854"/>
    </location>
</feature>
<evidence type="ECO:0000256" key="3">
    <source>
        <dbReference type="ARBA" id="ARBA00023163"/>
    </source>
</evidence>
<dbReference type="Pfam" id="PF00196">
    <property type="entry name" value="GerE"/>
    <property type="match status" value="1"/>
</dbReference>
<keyword evidence="2" id="KW-0238">DNA-binding</keyword>
<organism evidence="5 6">
    <name type="scientific">Gottschalkia purinilytica</name>
    <name type="common">Clostridium purinilyticum</name>
    <dbReference type="NCBI Taxonomy" id="1503"/>
    <lineage>
        <taxon>Bacteria</taxon>
        <taxon>Bacillati</taxon>
        <taxon>Bacillota</taxon>
        <taxon>Tissierellia</taxon>
        <taxon>Tissierellales</taxon>
        <taxon>Gottschalkiaceae</taxon>
        <taxon>Gottschalkia</taxon>
    </lineage>
</organism>
<comment type="caution">
    <text evidence="5">The sequence shown here is derived from an EMBL/GenBank/DDBJ whole genome shotgun (WGS) entry which is preliminary data.</text>
</comment>
<dbReference type="InterPro" id="IPR016032">
    <property type="entry name" value="Sig_transdc_resp-reg_C-effctor"/>
</dbReference>
<evidence type="ECO:0000313" key="6">
    <source>
        <dbReference type="Proteomes" id="UP000037267"/>
    </source>
</evidence>
<dbReference type="Proteomes" id="UP000037267">
    <property type="component" value="Unassembled WGS sequence"/>
</dbReference>
<dbReference type="CDD" id="cd06170">
    <property type="entry name" value="LuxR_C_like"/>
    <property type="match status" value="1"/>
</dbReference>
<dbReference type="Pfam" id="PF00931">
    <property type="entry name" value="NB-ARC"/>
    <property type="match status" value="1"/>
</dbReference>
<dbReference type="GO" id="GO:0006355">
    <property type="term" value="P:regulation of DNA-templated transcription"/>
    <property type="evidence" value="ECO:0007669"/>
    <property type="project" value="InterPro"/>
</dbReference>
<proteinExistence type="predicted"/>
<dbReference type="PROSITE" id="PS00622">
    <property type="entry name" value="HTH_LUXR_1"/>
    <property type="match status" value="1"/>
</dbReference>
<dbReference type="PATRIC" id="fig|1503.3.peg.3208"/>
<dbReference type="SUPFAM" id="SSF48452">
    <property type="entry name" value="TPR-like"/>
    <property type="match status" value="1"/>
</dbReference>
<protein>
    <submittedName>
        <fullName evidence="5">ATP-dependent transcriptional regulator</fullName>
    </submittedName>
</protein>
<dbReference type="PANTHER" id="PTHR44688">
    <property type="entry name" value="DNA-BINDING TRANSCRIPTIONAL ACTIVATOR DEVR_DOSR"/>
    <property type="match status" value="1"/>
</dbReference>